<organism evidence="2">
    <name type="scientific">Daucus carota subsp. sativus</name>
    <name type="common">Carrot</name>
    <dbReference type="NCBI Taxonomy" id="79200"/>
    <lineage>
        <taxon>Eukaryota</taxon>
        <taxon>Viridiplantae</taxon>
        <taxon>Streptophyta</taxon>
        <taxon>Embryophyta</taxon>
        <taxon>Tracheophyta</taxon>
        <taxon>Spermatophyta</taxon>
        <taxon>Magnoliopsida</taxon>
        <taxon>eudicotyledons</taxon>
        <taxon>Gunneridae</taxon>
        <taxon>Pentapetalae</taxon>
        <taxon>asterids</taxon>
        <taxon>campanulids</taxon>
        <taxon>Apiales</taxon>
        <taxon>Apiaceae</taxon>
        <taxon>Apioideae</taxon>
        <taxon>Scandiceae</taxon>
        <taxon>Daucinae</taxon>
        <taxon>Daucus</taxon>
        <taxon>Daucus sect. Daucus</taxon>
    </lineage>
</organism>
<dbReference type="AlphaFoldDB" id="A0A165A463"/>
<sequence length="70" mass="7797">MRLSFCLIVVWEMCVGGECYVAGLCSEMHVDVVYKLFVKISKGSVCSLMDKCDKLGIIEEEAGELFKCPL</sequence>
<dbReference type="Gramene" id="KZM96886">
    <property type="protein sequence ID" value="KZM96886"/>
    <property type="gene ID" value="DCAR_015752"/>
</dbReference>
<name>A0A165A463_DAUCS</name>
<feature type="signal peptide" evidence="1">
    <location>
        <begin position="1"/>
        <end position="16"/>
    </location>
</feature>
<evidence type="ECO:0000313" key="4">
    <source>
        <dbReference type="Proteomes" id="UP000077755"/>
    </source>
</evidence>
<proteinExistence type="predicted"/>
<evidence type="ECO:0000313" key="3">
    <source>
        <dbReference type="EMBL" id="WOG95629.1"/>
    </source>
</evidence>
<dbReference type="Proteomes" id="UP000077755">
    <property type="component" value="Chromosome 4"/>
</dbReference>
<keyword evidence="1" id="KW-0732">Signal</keyword>
<reference evidence="3" key="2">
    <citation type="submission" date="2022-03" db="EMBL/GenBank/DDBJ databases">
        <title>Draft title - Genomic analysis of global carrot germplasm unveils the trajectory of domestication and the origin of high carotenoid orange carrot.</title>
        <authorList>
            <person name="Iorizzo M."/>
            <person name="Ellison S."/>
            <person name="Senalik D."/>
            <person name="Macko-Podgorni A."/>
            <person name="Grzebelus D."/>
            <person name="Bostan H."/>
            <person name="Rolling W."/>
            <person name="Curaba J."/>
            <person name="Simon P."/>
        </authorList>
    </citation>
    <scope>NUCLEOTIDE SEQUENCE</scope>
    <source>
        <tissue evidence="3">Leaf</tissue>
    </source>
</reference>
<protein>
    <submittedName>
        <fullName evidence="2">Uncharacterized protein</fullName>
    </submittedName>
</protein>
<accession>A0A165A463</accession>
<reference evidence="2" key="1">
    <citation type="journal article" date="2016" name="Nat. Genet.">
        <title>A high-quality carrot genome assembly provides new insights into carotenoid accumulation and asterid genome evolution.</title>
        <authorList>
            <person name="Iorizzo M."/>
            <person name="Ellison S."/>
            <person name="Senalik D."/>
            <person name="Zeng P."/>
            <person name="Satapoomin P."/>
            <person name="Huang J."/>
            <person name="Bowman M."/>
            <person name="Iovene M."/>
            <person name="Sanseverino W."/>
            <person name="Cavagnaro P."/>
            <person name="Yildiz M."/>
            <person name="Macko-Podgorni A."/>
            <person name="Moranska E."/>
            <person name="Grzebelus E."/>
            <person name="Grzebelus D."/>
            <person name="Ashrafi H."/>
            <person name="Zheng Z."/>
            <person name="Cheng S."/>
            <person name="Spooner D."/>
            <person name="Van Deynze A."/>
            <person name="Simon P."/>
        </authorList>
    </citation>
    <scope>NUCLEOTIDE SEQUENCE [LARGE SCALE GENOMIC DNA]</scope>
    <source>
        <tissue evidence="2">Leaf</tissue>
    </source>
</reference>
<evidence type="ECO:0000313" key="2">
    <source>
        <dbReference type="EMBL" id="KZM96886.1"/>
    </source>
</evidence>
<gene>
    <name evidence="2" type="ORF">DCAR_015752</name>
    <name evidence="3" type="ORF">DCAR_0414955</name>
</gene>
<feature type="chain" id="PRO_5007855141" evidence="1">
    <location>
        <begin position="17"/>
        <end position="70"/>
    </location>
</feature>
<keyword evidence="4" id="KW-1185">Reference proteome</keyword>
<dbReference type="EMBL" id="CP093346">
    <property type="protein sequence ID" value="WOG95629.1"/>
    <property type="molecule type" value="Genomic_DNA"/>
</dbReference>
<dbReference type="EMBL" id="LNRQ01000004">
    <property type="protein sequence ID" value="KZM96886.1"/>
    <property type="molecule type" value="Genomic_DNA"/>
</dbReference>
<evidence type="ECO:0000256" key="1">
    <source>
        <dbReference type="SAM" id="SignalP"/>
    </source>
</evidence>